<dbReference type="EMBL" id="KI536799">
    <property type="protein sequence ID" value="ESR46243.1"/>
    <property type="molecule type" value="Genomic_DNA"/>
</dbReference>
<gene>
    <name evidence="2" type="ORF">CICLE_v10003467mg</name>
</gene>
<evidence type="ECO:0000313" key="3">
    <source>
        <dbReference type="Proteomes" id="UP000030687"/>
    </source>
</evidence>
<dbReference type="InParanoid" id="V4SF33"/>
<evidence type="ECO:0000313" key="2">
    <source>
        <dbReference type="EMBL" id="ESR46243.1"/>
    </source>
</evidence>
<name>V4SF33_CITCL</name>
<feature type="chain" id="PRO_5004726583" evidence="1">
    <location>
        <begin position="24"/>
        <end position="82"/>
    </location>
</feature>
<protein>
    <submittedName>
        <fullName evidence="2">Uncharacterized protein</fullName>
    </submittedName>
</protein>
<accession>V4SF33</accession>
<keyword evidence="3" id="KW-1185">Reference proteome</keyword>
<dbReference type="Gramene" id="ESR46243">
    <property type="protein sequence ID" value="ESR46243"/>
    <property type="gene ID" value="CICLE_v10003467mg"/>
</dbReference>
<evidence type="ECO:0000256" key="1">
    <source>
        <dbReference type="SAM" id="SignalP"/>
    </source>
</evidence>
<dbReference type="KEGG" id="cic:CICLE_v10003467mg"/>
<dbReference type="AlphaFoldDB" id="V4SF33"/>
<reference evidence="2 3" key="1">
    <citation type="submission" date="2013-10" db="EMBL/GenBank/DDBJ databases">
        <authorList>
            <consortium name="International Citrus Genome Consortium"/>
            <person name="Jenkins J."/>
            <person name="Schmutz J."/>
            <person name="Prochnik S."/>
            <person name="Rokhsar D."/>
            <person name="Gmitter F."/>
            <person name="Ollitrault P."/>
            <person name="Machado M."/>
            <person name="Talon M."/>
            <person name="Wincker P."/>
            <person name="Jaillon O."/>
            <person name="Morgante M."/>
        </authorList>
    </citation>
    <scope>NUCLEOTIDE SEQUENCE</scope>
    <source>
        <strain evidence="3">cv. Clemenules</strain>
    </source>
</reference>
<organism evidence="2 3">
    <name type="scientific">Citrus clementina</name>
    <name type="common">Clementine</name>
    <name type="synonym">Citrus deliciosa x Citrus sinensis</name>
    <dbReference type="NCBI Taxonomy" id="85681"/>
    <lineage>
        <taxon>Eukaryota</taxon>
        <taxon>Viridiplantae</taxon>
        <taxon>Streptophyta</taxon>
        <taxon>Embryophyta</taxon>
        <taxon>Tracheophyta</taxon>
        <taxon>Spermatophyta</taxon>
        <taxon>Magnoliopsida</taxon>
        <taxon>eudicotyledons</taxon>
        <taxon>Gunneridae</taxon>
        <taxon>Pentapetalae</taxon>
        <taxon>rosids</taxon>
        <taxon>malvids</taxon>
        <taxon>Sapindales</taxon>
        <taxon>Rutaceae</taxon>
        <taxon>Aurantioideae</taxon>
        <taxon>Citrus</taxon>
    </lineage>
</organism>
<feature type="signal peptide" evidence="1">
    <location>
        <begin position="1"/>
        <end position="23"/>
    </location>
</feature>
<proteinExistence type="predicted"/>
<keyword evidence="1" id="KW-0732">Signal</keyword>
<dbReference type="Proteomes" id="UP000030687">
    <property type="component" value="Unassembled WGS sequence"/>
</dbReference>
<sequence>MAKIKPIYLRVWVCFCFCSYCRCFLEIEVEVEIQLIFFVVEFSEFMDGFTFFSAVSTSEKGLFFMFSKECFEEKEQEKSNSW</sequence>